<evidence type="ECO:0000313" key="2">
    <source>
        <dbReference type="Proteomes" id="UP000010729"/>
    </source>
</evidence>
<dbReference type="AlphaFoldDB" id="N1V819"/>
<evidence type="ECO:0000313" key="1">
    <source>
        <dbReference type="EMBL" id="EMY36149.1"/>
    </source>
</evidence>
<protein>
    <submittedName>
        <fullName evidence="1">Uncharacterized protein</fullName>
    </submittedName>
</protein>
<dbReference type="Proteomes" id="UP000010729">
    <property type="component" value="Unassembled WGS sequence"/>
</dbReference>
<proteinExistence type="predicted"/>
<keyword evidence="2" id="KW-1185">Reference proteome</keyword>
<accession>N1V819</accession>
<sequence length="146" mass="17239">MAFENPFGDPVDPKYLRFKDYIEDSVLSKPEVLDVRWSQWHGSWYRYPRSRFEYIDFGAAPGPQSPLERKLVSGGGLAWVYVMKSSVYGLPGLYREVSNRYERLDRDGHPYAVWNIYDGSWQNIRRATWHDTPPDDDDYWVRGQPL</sequence>
<comment type="caution">
    <text evidence="1">The sequence shown here is derived from an EMBL/GenBank/DDBJ whole genome shotgun (WGS) entry which is preliminary data.</text>
</comment>
<gene>
    <name evidence="1" type="ORF">D477_000660</name>
</gene>
<organism evidence="1 2">
    <name type="scientific">Arthrobacter crystallopoietes BAB-32</name>
    <dbReference type="NCBI Taxonomy" id="1246476"/>
    <lineage>
        <taxon>Bacteria</taxon>
        <taxon>Bacillati</taxon>
        <taxon>Actinomycetota</taxon>
        <taxon>Actinomycetes</taxon>
        <taxon>Micrococcales</taxon>
        <taxon>Micrococcaceae</taxon>
        <taxon>Crystallibacter</taxon>
    </lineage>
</organism>
<name>N1V819_9MICC</name>
<reference evidence="1 2" key="1">
    <citation type="journal article" date="2013" name="Genome Announc.">
        <title>Draft Genome Sequence of Arthrobacter crystallopoietes Strain BAB-32, Revealing Genes for Bioremediation.</title>
        <authorList>
            <person name="Joshi M.N."/>
            <person name="Pandit A.S."/>
            <person name="Sharma A."/>
            <person name="Pandya R.V."/>
            <person name="Desai S.M."/>
            <person name="Saxena A.K."/>
            <person name="Bagatharia S.B."/>
        </authorList>
    </citation>
    <scope>NUCLEOTIDE SEQUENCE [LARGE SCALE GENOMIC DNA]</scope>
    <source>
        <strain evidence="1 2">BAB-32</strain>
    </source>
</reference>
<dbReference type="EMBL" id="ANPE02000023">
    <property type="protein sequence ID" value="EMY36149.1"/>
    <property type="molecule type" value="Genomic_DNA"/>
</dbReference>